<gene>
    <name evidence="1" type="ORF">GCM10010977_19310</name>
</gene>
<dbReference type="RefSeq" id="WP_188805969.1">
    <property type="nucleotide sequence ID" value="NZ_BAAAOU010000011.1"/>
</dbReference>
<reference evidence="2" key="1">
    <citation type="journal article" date="2019" name="Int. J. Syst. Evol. Microbiol.">
        <title>The Global Catalogue of Microorganisms (GCM) 10K type strain sequencing project: providing services to taxonomists for standard genome sequencing and annotation.</title>
        <authorList>
            <consortium name="The Broad Institute Genomics Platform"/>
            <consortium name="The Broad Institute Genome Sequencing Center for Infectious Disease"/>
            <person name="Wu L."/>
            <person name="Ma J."/>
        </authorList>
    </citation>
    <scope>NUCLEOTIDE SEQUENCE [LARGE SCALE GENOMIC DNA]</scope>
    <source>
        <strain evidence="2">CGMCC 1.7064</strain>
    </source>
</reference>
<keyword evidence="2" id="KW-1185">Reference proteome</keyword>
<dbReference type="Proteomes" id="UP000642509">
    <property type="component" value="Unassembled WGS sequence"/>
</dbReference>
<organism evidence="1 2">
    <name type="scientific">Citricoccus zhacaiensis</name>
    <dbReference type="NCBI Taxonomy" id="489142"/>
    <lineage>
        <taxon>Bacteria</taxon>
        <taxon>Bacillati</taxon>
        <taxon>Actinomycetota</taxon>
        <taxon>Actinomycetes</taxon>
        <taxon>Micrococcales</taxon>
        <taxon>Micrococcaceae</taxon>
        <taxon>Citricoccus</taxon>
    </lineage>
</organism>
<evidence type="ECO:0000313" key="2">
    <source>
        <dbReference type="Proteomes" id="UP000642509"/>
    </source>
</evidence>
<dbReference type="Gene3D" id="1.10.287.1060">
    <property type="entry name" value="ESAT-6-like"/>
    <property type="match status" value="1"/>
</dbReference>
<evidence type="ECO:0000313" key="1">
    <source>
        <dbReference type="EMBL" id="GGO45786.1"/>
    </source>
</evidence>
<protein>
    <submittedName>
        <fullName evidence="1">Uncharacterized protein</fullName>
    </submittedName>
</protein>
<name>A0ABQ2M1M2_9MICC</name>
<dbReference type="EMBL" id="BMLQ01000005">
    <property type="protein sequence ID" value="GGO45786.1"/>
    <property type="molecule type" value="Genomic_DNA"/>
</dbReference>
<proteinExistence type="predicted"/>
<comment type="caution">
    <text evidence="1">The sequence shown here is derived from an EMBL/GenBank/DDBJ whole genome shotgun (WGS) entry which is preliminary data.</text>
</comment>
<accession>A0ABQ2M1M2</accession>
<sequence>MSDKLELTEGLETFEKAARDSGDSGELLVIEVQNLEKAVVSLKETFKGSGANAYNNFMVKVNECQGTLVEALSLINAGQGELYKAYSISEETTVDDANAAGGDNLELSWGGTGGGGGGSMA</sequence>